<dbReference type="HOGENOM" id="CLU_806028_0_0_9"/>
<comment type="caution">
    <text evidence="1">The sequence shown here is derived from an EMBL/GenBank/DDBJ whole genome shotgun (WGS) entry which is preliminary data.</text>
</comment>
<evidence type="ECO:0000313" key="2">
    <source>
        <dbReference type="Proteomes" id="UP000005384"/>
    </source>
</evidence>
<protein>
    <submittedName>
        <fullName evidence="1">Uncharacterized protein</fullName>
    </submittedName>
</protein>
<organism evidence="1 2">
    <name type="scientific">Hungatella hathewayi WAL-18680</name>
    <dbReference type="NCBI Taxonomy" id="742737"/>
    <lineage>
        <taxon>Bacteria</taxon>
        <taxon>Bacillati</taxon>
        <taxon>Bacillota</taxon>
        <taxon>Clostridia</taxon>
        <taxon>Lachnospirales</taxon>
        <taxon>Lachnospiraceae</taxon>
        <taxon>Hungatella</taxon>
    </lineage>
</organism>
<reference evidence="1 2" key="1">
    <citation type="submission" date="2011-08" db="EMBL/GenBank/DDBJ databases">
        <title>The Genome Sequence of Clostridium hathewayi WAL-18680.</title>
        <authorList>
            <consortium name="The Broad Institute Genome Sequencing Platform"/>
            <person name="Earl A."/>
            <person name="Ward D."/>
            <person name="Feldgarden M."/>
            <person name="Gevers D."/>
            <person name="Finegold S.M."/>
            <person name="Summanen P.H."/>
            <person name="Molitoris D.R."/>
            <person name="Song M."/>
            <person name="Daigneault M."/>
            <person name="Allen-Vercoe E."/>
            <person name="Young S.K."/>
            <person name="Zeng Q."/>
            <person name="Gargeya S."/>
            <person name="Fitzgerald M."/>
            <person name="Haas B."/>
            <person name="Abouelleil A."/>
            <person name="Alvarado L."/>
            <person name="Arachchi H.M."/>
            <person name="Berlin A."/>
            <person name="Brown A."/>
            <person name="Chapman S.B."/>
            <person name="Chen Z."/>
            <person name="Dunbar C."/>
            <person name="Freedman E."/>
            <person name="Gearin G."/>
            <person name="Gellesch M."/>
            <person name="Goldberg J."/>
            <person name="Griggs A."/>
            <person name="Gujja S."/>
            <person name="Heiman D."/>
            <person name="Howarth C."/>
            <person name="Larson L."/>
            <person name="Lui A."/>
            <person name="MacDonald P.J.P."/>
            <person name="Montmayeur A."/>
            <person name="Murphy C."/>
            <person name="Neiman D."/>
            <person name="Pearson M."/>
            <person name="Priest M."/>
            <person name="Roberts A."/>
            <person name="Saif S."/>
            <person name="Shea T."/>
            <person name="Shenoy N."/>
            <person name="Sisk P."/>
            <person name="Stolte C."/>
            <person name="Sykes S."/>
            <person name="Wortman J."/>
            <person name="Nusbaum C."/>
            <person name="Birren B."/>
        </authorList>
    </citation>
    <scope>NUCLEOTIDE SEQUENCE [LARGE SCALE GENOMIC DNA]</scope>
    <source>
        <strain evidence="1 2">WAL-18680</strain>
    </source>
</reference>
<dbReference type="Proteomes" id="UP000005384">
    <property type="component" value="Unassembled WGS sequence"/>
</dbReference>
<gene>
    <name evidence="1" type="ORF">HMPREF9473_00772</name>
</gene>
<name>G5IBJ4_9FIRM</name>
<dbReference type="OrthoDB" id="10013250at2"/>
<dbReference type="PATRIC" id="fig|742737.3.peg.768"/>
<sequence>MGRKVCKPPLAECWRGEGKLEREIILLFSSDDRKDLKQVTGISMCLQGINRKLEQRINEINTVCKLNMPYVHAKVCTKDNFNKQDLNLTDIEDVNAPRVIVTVNREDSLTVTPEEFEQGDISHLLQIVLKGVEAKNGCTFINHTYLVRPEELECMILDILVDIAAFHSWDIMECGMRELPYRRGISVKKTEYAIREGLRSRYTRLDASDRYFSFAFASYDEHGKFDGKRFNEIWESFMNGELMGGFKENCEVPSLLEQLQYYSKKGNISIKKLQAQFEELPPGSYLITKIESEPKKNPRFRKQMITYYGLYGSWKNGKIKIIPLENYHEVVRWYPYISFWKVIK</sequence>
<dbReference type="EMBL" id="ADLN01000006">
    <property type="protein sequence ID" value="EHI61157.1"/>
    <property type="molecule type" value="Genomic_DNA"/>
</dbReference>
<proteinExistence type="predicted"/>
<dbReference type="AlphaFoldDB" id="G5IBJ4"/>
<dbReference type="RefSeq" id="WP_006778758.1">
    <property type="nucleotide sequence ID" value="NZ_CP040506.1"/>
</dbReference>
<keyword evidence="2" id="KW-1185">Reference proteome</keyword>
<accession>G5IBJ4</accession>
<evidence type="ECO:0000313" key="1">
    <source>
        <dbReference type="EMBL" id="EHI61157.1"/>
    </source>
</evidence>